<organism evidence="18 19">
    <name type="scientific">Hoylesella buccalis DNF00853</name>
    <dbReference type="NCBI Taxonomy" id="1401074"/>
    <lineage>
        <taxon>Bacteria</taxon>
        <taxon>Pseudomonadati</taxon>
        <taxon>Bacteroidota</taxon>
        <taxon>Bacteroidia</taxon>
        <taxon>Bacteroidales</taxon>
        <taxon>Prevotellaceae</taxon>
        <taxon>Hoylesella</taxon>
    </lineage>
</organism>
<dbReference type="GO" id="GO:0012505">
    <property type="term" value="C:endomembrane system"/>
    <property type="evidence" value="ECO:0007669"/>
    <property type="project" value="UniProtKB-SubCell"/>
</dbReference>
<dbReference type="InterPro" id="IPR050059">
    <property type="entry name" value="ATP_synthase_B_chain"/>
</dbReference>
<evidence type="ECO:0000256" key="11">
    <source>
        <dbReference type="ARBA" id="ARBA00025198"/>
    </source>
</evidence>
<evidence type="ECO:0000256" key="1">
    <source>
        <dbReference type="ARBA" id="ARBA00005513"/>
    </source>
</evidence>
<keyword evidence="8 15" id="KW-0406">Ion transport</keyword>
<evidence type="ECO:0000256" key="8">
    <source>
        <dbReference type="ARBA" id="ARBA00023065"/>
    </source>
</evidence>
<dbReference type="GO" id="GO:0046961">
    <property type="term" value="F:proton-transporting ATPase activity, rotational mechanism"/>
    <property type="evidence" value="ECO:0007669"/>
    <property type="project" value="TreeGrafter"/>
</dbReference>
<evidence type="ECO:0000256" key="10">
    <source>
        <dbReference type="ARBA" id="ARBA00023310"/>
    </source>
</evidence>
<evidence type="ECO:0000313" key="18">
    <source>
        <dbReference type="EMBL" id="KGF36422.1"/>
    </source>
</evidence>
<evidence type="ECO:0000313" key="19">
    <source>
        <dbReference type="Proteomes" id="UP000029556"/>
    </source>
</evidence>
<evidence type="ECO:0000256" key="6">
    <source>
        <dbReference type="ARBA" id="ARBA00022781"/>
    </source>
</evidence>
<keyword evidence="5 15" id="KW-0812">Transmembrane</keyword>
<evidence type="ECO:0000256" key="13">
    <source>
        <dbReference type="ARBA" id="ARBA00026054"/>
    </source>
</evidence>
<dbReference type="Pfam" id="PF00430">
    <property type="entry name" value="ATP-synt_B"/>
    <property type="match status" value="1"/>
</dbReference>
<keyword evidence="9 15" id="KW-0472">Membrane</keyword>
<dbReference type="InterPro" id="IPR005864">
    <property type="entry name" value="ATP_synth_F0_bsu_bac"/>
</dbReference>
<evidence type="ECO:0000256" key="14">
    <source>
        <dbReference type="ARBA" id="ARBA00037847"/>
    </source>
</evidence>
<keyword evidence="4 15" id="KW-0138">CF(0)</keyword>
<dbReference type="PANTHER" id="PTHR33445">
    <property type="entry name" value="ATP SYNTHASE SUBUNIT B', CHLOROPLASTIC"/>
    <property type="match status" value="1"/>
</dbReference>
<protein>
    <recommendedName>
        <fullName evidence="15">ATP synthase subunit b</fullName>
    </recommendedName>
    <alternativeName>
        <fullName evidence="15">ATP synthase F(0) sector subunit b</fullName>
    </alternativeName>
    <alternativeName>
        <fullName evidence="15">ATPase subunit I</fullName>
    </alternativeName>
    <alternativeName>
        <fullName evidence="15">F-type ATPase subunit b</fullName>
        <shortName evidence="15">F-ATPase subunit b</shortName>
    </alternativeName>
</protein>
<dbReference type="InterPro" id="IPR002146">
    <property type="entry name" value="ATP_synth_b/b'su_bac/chlpt"/>
</dbReference>
<evidence type="ECO:0000256" key="5">
    <source>
        <dbReference type="ARBA" id="ARBA00022692"/>
    </source>
</evidence>
<evidence type="ECO:0000256" key="12">
    <source>
        <dbReference type="ARBA" id="ARBA00025614"/>
    </source>
</evidence>
<evidence type="ECO:0000256" key="3">
    <source>
        <dbReference type="ARBA" id="ARBA00022475"/>
    </source>
</evidence>
<dbReference type="SUPFAM" id="SSF81573">
    <property type="entry name" value="F1F0 ATP synthase subunit B, membrane domain"/>
    <property type="match status" value="1"/>
</dbReference>
<evidence type="ECO:0000256" key="16">
    <source>
        <dbReference type="RuleBase" id="RU003848"/>
    </source>
</evidence>
<dbReference type="RefSeq" id="WP_036871794.1">
    <property type="nucleotide sequence ID" value="NZ_JRNN01000027.1"/>
</dbReference>
<proteinExistence type="inferred from homology"/>
<sequence>MSLITPDFGLFFWMAVVFLIVLAILWKWGFPSIVNMVNSRKEFIDDSLRKAHEANERLANIQKEGETMLRNAREKQAQILKDAADTRDAIVVKAQEKATNEGSRLLNEAKAEIEAEKQNAIRDIRTQVAEISVQVAEKIVREKLSSNESQMELINKLLNDISVGKNNE</sequence>
<evidence type="ECO:0000256" key="17">
    <source>
        <dbReference type="SAM" id="Coils"/>
    </source>
</evidence>
<keyword evidence="2 15" id="KW-0813">Transport</keyword>
<keyword evidence="3 15" id="KW-1003">Cell membrane</keyword>
<comment type="similarity">
    <text evidence="1 15 16">Belongs to the ATPase B chain family.</text>
</comment>
<comment type="subunit">
    <text evidence="15">F-type ATPases have 2 components, F(1) - the catalytic core - and F(0) - the membrane proton channel. F(1) has five subunits: alpha(3), beta(3), gamma(1), delta(1), epsilon(1). F(0) has three main subunits: a(1), b(2) and c(10-14). The alpha and beta chains form an alternating ring which encloses part of the gamma chain. F(1) is attached to F(0) by a central stalk formed by the gamma and epsilon chains, while a peripheral stalk is formed by the delta and b chains.</text>
</comment>
<dbReference type="EMBL" id="JRNN01000027">
    <property type="protein sequence ID" value="KGF36422.1"/>
    <property type="molecule type" value="Genomic_DNA"/>
</dbReference>
<evidence type="ECO:0000256" key="9">
    <source>
        <dbReference type="ARBA" id="ARBA00023136"/>
    </source>
</evidence>
<dbReference type="GO" id="GO:0046933">
    <property type="term" value="F:proton-transporting ATP synthase activity, rotational mechanism"/>
    <property type="evidence" value="ECO:0007669"/>
    <property type="project" value="UniProtKB-UniRule"/>
</dbReference>
<comment type="subcellular location">
    <subcellularLocation>
        <location evidence="15">Cell membrane</location>
        <topology evidence="15">Single-pass membrane protein</topology>
    </subcellularLocation>
    <subcellularLocation>
        <location evidence="14">Endomembrane system</location>
        <topology evidence="14">Single-pass membrane protein</topology>
    </subcellularLocation>
</comment>
<comment type="function">
    <text evidence="11 15">F(1)F(0) ATP synthase produces ATP from ADP in the presence of a proton or sodium gradient. F-type ATPases consist of two structural domains, F(1) containing the extramembraneous catalytic core and F(0) containing the membrane proton channel, linked together by a central stalk and a peripheral stalk. During catalysis, ATP synthesis in the catalytic domain of F(1) is coupled via a rotary mechanism of the central stalk subunits to proton translocation.</text>
</comment>
<accession>A0A096B0R7</accession>
<dbReference type="CDD" id="cd06503">
    <property type="entry name" value="ATP-synt_Fo_b"/>
    <property type="match status" value="1"/>
</dbReference>
<dbReference type="GO" id="GO:0045259">
    <property type="term" value="C:proton-transporting ATP synthase complex"/>
    <property type="evidence" value="ECO:0007669"/>
    <property type="project" value="UniProtKB-KW"/>
</dbReference>
<evidence type="ECO:0000256" key="2">
    <source>
        <dbReference type="ARBA" id="ARBA00022448"/>
    </source>
</evidence>
<comment type="caution">
    <text evidence="18">The sequence shown here is derived from an EMBL/GenBank/DDBJ whole genome shotgun (WGS) entry which is preliminary data.</text>
</comment>
<keyword evidence="17" id="KW-0175">Coiled coil</keyword>
<evidence type="ECO:0000256" key="15">
    <source>
        <dbReference type="HAMAP-Rule" id="MF_01398"/>
    </source>
</evidence>
<dbReference type="Gene3D" id="1.20.5.620">
    <property type="entry name" value="F1F0 ATP synthase subunit B, membrane domain"/>
    <property type="match status" value="1"/>
</dbReference>
<gene>
    <name evidence="15" type="primary">atpF</name>
    <name evidence="18" type="ORF">HMPREF2137_02055</name>
</gene>
<evidence type="ECO:0000256" key="7">
    <source>
        <dbReference type="ARBA" id="ARBA00022989"/>
    </source>
</evidence>
<keyword evidence="7 15" id="KW-1133">Transmembrane helix</keyword>
<keyword evidence="10 15" id="KW-0066">ATP synthesis</keyword>
<feature type="coiled-coil region" evidence="17">
    <location>
        <begin position="103"/>
        <end position="130"/>
    </location>
</feature>
<comment type="function">
    <text evidence="12">Component of the F(0) channel, it forms part of the peripheral stalk, linking F(1) to F(0). The b'-subunit is a diverged and duplicated form of b found in plants and photosynthetic bacteria.</text>
</comment>
<feature type="coiled-coil region" evidence="17">
    <location>
        <begin position="44"/>
        <end position="71"/>
    </location>
</feature>
<dbReference type="PANTHER" id="PTHR33445:SF1">
    <property type="entry name" value="ATP SYNTHASE SUBUNIT B"/>
    <property type="match status" value="1"/>
</dbReference>
<feature type="transmembrane region" description="Helical" evidence="15">
    <location>
        <begin position="12"/>
        <end position="30"/>
    </location>
</feature>
<dbReference type="HAMAP" id="MF_01398">
    <property type="entry name" value="ATP_synth_b_bprime"/>
    <property type="match status" value="1"/>
</dbReference>
<dbReference type="InterPro" id="IPR028987">
    <property type="entry name" value="ATP_synth_B-like_membr_sf"/>
</dbReference>
<name>A0A096B0R7_9BACT</name>
<dbReference type="OrthoDB" id="9795289at2"/>
<keyword evidence="6 15" id="KW-0375">Hydrogen ion transport</keyword>
<dbReference type="Proteomes" id="UP000029556">
    <property type="component" value="Unassembled WGS sequence"/>
</dbReference>
<comment type="subunit">
    <text evidence="13">F-type ATPases have 2 components, F(1) - the catalytic core - and F(0) - the membrane proton channel. F(1) has five subunits: alpha(3), beta(3), gamma(1), delta(1), epsilon(1). F(0) has four main subunits: a(1), b(2) and c(10-14). The alpha and beta chains form an alternating ring which encloses part of the gamma chain. F(1) is attached to F(0) by a central stalk formed by the gamma and epsilon chains, while a peripheral stalk is formed by the delta and b chains.</text>
</comment>
<reference evidence="18 19" key="1">
    <citation type="submission" date="2014-07" db="EMBL/GenBank/DDBJ databases">
        <authorList>
            <person name="McCorrison J."/>
            <person name="Sanka R."/>
            <person name="Torralba M."/>
            <person name="Gillis M."/>
            <person name="Haft D.H."/>
            <person name="Methe B."/>
            <person name="Sutton G."/>
            <person name="Nelson K.E."/>
        </authorList>
    </citation>
    <scope>NUCLEOTIDE SEQUENCE [LARGE SCALE GENOMIC DNA]</scope>
    <source>
        <strain evidence="18 19">DNF00853</strain>
    </source>
</reference>
<dbReference type="AlphaFoldDB" id="A0A096B0R7"/>
<dbReference type="NCBIfam" id="TIGR01144">
    <property type="entry name" value="ATP_synt_b"/>
    <property type="match status" value="1"/>
</dbReference>
<evidence type="ECO:0000256" key="4">
    <source>
        <dbReference type="ARBA" id="ARBA00022547"/>
    </source>
</evidence>
<dbReference type="GO" id="GO:0005886">
    <property type="term" value="C:plasma membrane"/>
    <property type="evidence" value="ECO:0007669"/>
    <property type="project" value="UniProtKB-SubCell"/>
</dbReference>